<feature type="signal peptide" evidence="1">
    <location>
        <begin position="1"/>
        <end position="21"/>
    </location>
</feature>
<comment type="caution">
    <text evidence="3">The sequence shown here is derived from an EMBL/GenBank/DDBJ whole genome shotgun (WGS) entry which is preliminary data.</text>
</comment>
<dbReference type="EMBL" id="JANDZV010000001">
    <property type="protein sequence ID" value="MCZ7406834.1"/>
    <property type="molecule type" value="Genomic_DNA"/>
</dbReference>
<sequence length="364" mass="42583">MKKFLFVVLILLLFNGKNSNAETKDSFSHLIDKLETVELEGKTEYLYKQFKSQTESLKCINEEYSDLFEFVKNKYSLGKITENNWMKYYEIFQTEDLLPKYEDDILFIKKFFDIFENKYKNDRIKTRLAFLKIIRNGDSYDKELLYLMPNSSKYSNKYLKSNVKIEAEIEKDLKNSKIKSSGMLRVAPTNLPNQRAAIDYAKRYATNPNTSKYYYFSRGDCANFVSQIFEAGGRKQIVYSGGYTKKAGGWWHITNPHRHSPAWSLANTFVCYFGTHVTTKNHRVFTAQLNPGTVIAFDSADDGDWDHVAYVTDSDNYTANYNGKYYYDYKVAQHTKNYNEWTSSSKNNWEKIEDIGGRYAVVRD</sequence>
<dbReference type="InterPro" id="IPR024301">
    <property type="entry name" value="Amidase_6"/>
</dbReference>
<keyword evidence="1" id="KW-0732">Signal</keyword>
<dbReference type="PANTHER" id="PTHR40032:SF1">
    <property type="entry name" value="EXPORTED PROTEIN"/>
    <property type="match status" value="1"/>
</dbReference>
<evidence type="ECO:0000313" key="3">
    <source>
        <dbReference type="EMBL" id="MCZ7406834.1"/>
    </source>
</evidence>
<accession>A0A9X3H9T2</accession>
<dbReference type="AlphaFoldDB" id="A0A9X3H9T2"/>
<protein>
    <submittedName>
        <fullName evidence="3">Amidase domain-containing protein</fullName>
    </submittedName>
</protein>
<dbReference type="RefSeq" id="WP_269720281.1">
    <property type="nucleotide sequence ID" value="NZ_CP101408.1"/>
</dbReference>
<proteinExistence type="predicted"/>
<gene>
    <name evidence="3" type="ORF">NND69_00420</name>
</gene>
<dbReference type="Proteomes" id="UP001141458">
    <property type="component" value="Unassembled WGS sequence"/>
</dbReference>
<reference evidence="3" key="1">
    <citation type="submission" date="2022-07" db="EMBL/GenBank/DDBJ databases">
        <title>Parvimonas micra travels from the subgingival sulcus of the human oral cavity to the colorectal adenocarcinoma.</title>
        <authorList>
            <person name="Conde-Perez K."/>
            <person name="Buetas E."/>
            <person name="Aja-Macaya P."/>
            <person name="Martin-De Arribas E."/>
            <person name="Iglesias-Corras I."/>
            <person name="Trigo-Tasende N."/>
            <person name="Nasser-Ali M."/>
            <person name="Estevez L.S."/>
            <person name="Rumbo-Feal S."/>
            <person name="Otero-Alen B."/>
            <person name="Noguera J.F."/>
            <person name="Concha A."/>
            <person name="Pardinas-Lopez S."/>
            <person name="Carda-Dieguez M."/>
            <person name="Gomez-Randulfe I."/>
            <person name="Martinez-Lago N."/>
            <person name="Ladra S."/>
            <person name="Aparicio L.A."/>
            <person name="Bou G."/>
            <person name="Mira A."/>
            <person name="Vallejo J.A."/>
            <person name="Poza M."/>
        </authorList>
    </citation>
    <scope>NUCLEOTIDE SEQUENCE</scope>
    <source>
        <strain evidence="3">PM79KC-AC-4</strain>
    </source>
</reference>
<evidence type="ECO:0000313" key="4">
    <source>
        <dbReference type="Proteomes" id="UP001141458"/>
    </source>
</evidence>
<name>A0A9X3H9T2_9FIRM</name>
<evidence type="ECO:0000259" key="2">
    <source>
        <dbReference type="Pfam" id="PF12671"/>
    </source>
</evidence>
<dbReference type="PANTHER" id="PTHR40032">
    <property type="entry name" value="EXPORTED PROTEIN-RELATED"/>
    <property type="match status" value="1"/>
</dbReference>
<organism evidence="3 4">
    <name type="scientific">Parvimonas micra</name>
    <dbReference type="NCBI Taxonomy" id="33033"/>
    <lineage>
        <taxon>Bacteria</taxon>
        <taxon>Bacillati</taxon>
        <taxon>Bacillota</taxon>
        <taxon>Tissierellia</taxon>
        <taxon>Tissierellales</taxon>
        <taxon>Peptoniphilaceae</taxon>
        <taxon>Parvimonas</taxon>
    </lineage>
</organism>
<feature type="domain" description="Putative amidase" evidence="2">
    <location>
        <begin position="193"/>
        <end position="349"/>
    </location>
</feature>
<evidence type="ECO:0000256" key="1">
    <source>
        <dbReference type="SAM" id="SignalP"/>
    </source>
</evidence>
<dbReference type="Pfam" id="PF12671">
    <property type="entry name" value="Amidase_6"/>
    <property type="match status" value="1"/>
</dbReference>
<feature type="chain" id="PRO_5040756146" evidence="1">
    <location>
        <begin position="22"/>
        <end position="364"/>
    </location>
</feature>